<name>A0ABW3N009_9MICO</name>
<dbReference type="RefSeq" id="WP_386054329.1">
    <property type="nucleotide sequence ID" value="NZ_JBHTKH010000017.1"/>
</dbReference>
<sequence length="66" mass="7123">MTSFWAAVGVLLVVGIGLIVWGSLTEPDRRGRDVSARRNREMQVGAVLVGVSLLALVIAYLTADWP</sequence>
<protein>
    <submittedName>
        <fullName evidence="2">Uncharacterized protein</fullName>
    </submittedName>
</protein>
<evidence type="ECO:0000256" key="1">
    <source>
        <dbReference type="SAM" id="Phobius"/>
    </source>
</evidence>
<keyword evidence="1" id="KW-0812">Transmembrane</keyword>
<comment type="caution">
    <text evidence="2">The sequence shown here is derived from an EMBL/GenBank/DDBJ whole genome shotgun (WGS) entry which is preliminary data.</text>
</comment>
<proteinExistence type="predicted"/>
<dbReference type="Proteomes" id="UP001597046">
    <property type="component" value="Unassembled WGS sequence"/>
</dbReference>
<feature type="transmembrane region" description="Helical" evidence="1">
    <location>
        <begin position="6"/>
        <end position="24"/>
    </location>
</feature>
<feature type="transmembrane region" description="Helical" evidence="1">
    <location>
        <begin position="44"/>
        <end position="63"/>
    </location>
</feature>
<keyword evidence="3" id="KW-1185">Reference proteome</keyword>
<evidence type="ECO:0000313" key="2">
    <source>
        <dbReference type="EMBL" id="MFD1056268.1"/>
    </source>
</evidence>
<keyword evidence="1" id="KW-1133">Transmembrane helix</keyword>
<reference evidence="3" key="1">
    <citation type="journal article" date="2019" name="Int. J. Syst. Evol. Microbiol.">
        <title>The Global Catalogue of Microorganisms (GCM) 10K type strain sequencing project: providing services to taxonomists for standard genome sequencing and annotation.</title>
        <authorList>
            <consortium name="The Broad Institute Genomics Platform"/>
            <consortium name="The Broad Institute Genome Sequencing Center for Infectious Disease"/>
            <person name="Wu L."/>
            <person name="Ma J."/>
        </authorList>
    </citation>
    <scope>NUCLEOTIDE SEQUENCE [LARGE SCALE GENOMIC DNA]</scope>
    <source>
        <strain evidence="3">CCUG 57508</strain>
    </source>
</reference>
<evidence type="ECO:0000313" key="3">
    <source>
        <dbReference type="Proteomes" id="UP001597046"/>
    </source>
</evidence>
<gene>
    <name evidence="2" type="ORF">ACFQ2V_18300</name>
</gene>
<accession>A0ABW3N009</accession>
<organism evidence="2 3">
    <name type="scientific">Terrabacter terrigena</name>
    <dbReference type="NCBI Taxonomy" id="574718"/>
    <lineage>
        <taxon>Bacteria</taxon>
        <taxon>Bacillati</taxon>
        <taxon>Actinomycetota</taxon>
        <taxon>Actinomycetes</taxon>
        <taxon>Micrococcales</taxon>
        <taxon>Intrasporangiaceae</taxon>
        <taxon>Terrabacter</taxon>
    </lineage>
</organism>
<dbReference type="EMBL" id="JBHTKH010000017">
    <property type="protein sequence ID" value="MFD1056268.1"/>
    <property type="molecule type" value="Genomic_DNA"/>
</dbReference>
<keyword evidence="1" id="KW-0472">Membrane</keyword>